<keyword evidence="1" id="KW-0472">Membrane</keyword>
<dbReference type="OrthoDB" id="6340441at2759"/>
<protein>
    <submittedName>
        <fullName evidence="2">Uncharacterized protein</fullName>
    </submittedName>
</protein>
<keyword evidence="1" id="KW-1133">Transmembrane helix</keyword>
<dbReference type="AlphaFoldDB" id="A0A5B7G8B7"/>
<evidence type="ECO:0000256" key="1">
    <source>
        <dbReference type="SAM" id="Phobius"/>
    </source>
</evidence>
<evidence type="ECO:0000313" key="3">
    <source>
        <dbReference type="Proteomes" id="UP000324222"/>
    </source>
</evidence>
<accession>A0A5B7G8B7</accession>
<reference evidence="2 3" key="1">
    <citation type="submission" date="2019-05" db="EMBL/GenBank/DDBJ databases">
        <title>Another draft genome of Portunus trituberculatus and its Hox gene families provides insights of decapod evolution.</title>
        <authorList>
            <person name="Jeong J.-H."/>
            <person name="Song I."/>
            <person name="Kim S."/>
            <person name="Choi T."/>
            <person name="Kim D."/>
            <person name="Ryu S."/>
            <person name="Kim W."/>
        </authorList>
    </citation>
    <scope>NUCLEOTIDE SEQUENCE [LARGE SCALE GENOMIC DNA]</scope>
    <source>
        <tissue evidence="2">Muscle</tissue>
    </source>
</reference>
<comment type="caution">
    <text evidence="2">The sequence shown here is derived from an EMBL/GenBank/DDBJ whole genome shotgun (WGS) entry which is preliminary data.</text>
</comment>
<organism evidence="2 3">
    <name type="scientific">Portunus trituberculatus</name>
    <name type="common">Swimming crab</name>
    <name type="synonym">Neptunus trituberculatus</name>
    <dbReference type="NCBI Taxonomy" id="210409"/>
    <lineage>
        <taxon>Eukaryota</taxon>
        <taxon>Metazoa</taxon>
        <taxon>Ecdysozoa</taxon>
        <taxon>Arthropoda</taxon>
        <taxon>Crustacea</taxon>
        <taxon>Multicrustacea</taxon>
        <taxon>Malacostraca</taxon>
        <taxon>Eumalacostraca</taxon>
        <taxon>Eucarida</taxon>
        <taxon>Decapoda</taxon>
        <taxon>Pleocyemata</taxon>
        <taxon>Brachyura</taxon>
        <taxon>Eubrachyura</taxon>
        <taxon>Portunoidea</taxon>
        <taxon>Portunidae</taxon>
        <taxon>Portuninae</taxon>
        <taxon>Portunus</taxon>
    </lineage>
</organism>
<keyword evidence="3" id="KW-1185">Reference proteome</keyword>
<name>A0A5B7G8B7_PORTR</name>
<feature type="transmembrane region" description="Helical" evidence="1">
    <location>
        <begin position="20"/>
        <end position="37"/>
    </location>
</feature>
<dbReference type="Proteomes" id="UP000324222">
    <property type="component" value="Unassembled WGS sequence"/>
</dbReference>
<dbReference type="EMBL" id="VSRR010011808">
    <property type="protein sequence ID" value="MPC53685.1"/>
    <property type="molecule type" value="Genomic_DNA"/>
</dbReference>
<sequence length="223" mass="25096">MKGDSFYICMLIRIPLLLKVPFIANLWCISVILLATLQSPSRGQQFFLEEQVTEGETTAREENESSINAEDVPIPENIDDVSEGKDVCSRYSPKEVFHTVVNPHLFKILDEMSTFVEAVLHRIGPALHTLTPYVDQSPVGKLKIDKLFLDVQTFMLGAMRDVYSGLRQAWRELIIAHINEPSSPHHTFAALAHVVETQSEAEEQLVASLQEFSIIMKAVVFNS</sequence>
<keyword evidence="1" id="KW-0812">Transmembrane</keyword>
<proteinExistence type="predicted"/>
<gene>
    <name evidence="2" type="ORF">E2C01_047583</name>
</gene>
<evidence type="ECO:0000313" key="2">
    <source>
        <dbReference type="EMBL" id="MPC53685.1"/>
    </source>
</evidence>